<comment type="cofactor">
    <cofactor evidence="1">
        <name>Zn(2+)</name>
        <dbReference type="ChEBI" id="CHEBI:29105"/>
    </cofactor>
</comment>
<keyword evidence="7" id="KW-1185">Reference proteome</keyword>
<organism evidence="6 7">
    <name type="scientific">Sporidiobolus salmonicolor</name>
    <name type="common">Yeast-like fungus</name>
    <name type="synonym">Sporobolomyces salmonicolor</name>
    <dbReference type="NCBI Taxonomy" id="5005"/>
    <lineage>
        <taxon>Eukaryota</taxon>
        <taxon>Fungi</taxon>
        <taxon>Dikarya</taxon>
        <taxon>Basidiomycota</taxon>
        <taxon>Pucciniomycotina</taxon>
        <taxon>Microbotryomycetes</taxon>
        <taxon>Sporidiobolales</taxon>
        <taxon>Sporidiobolaceae</taxon>
        <taxon>Sporobolomyces</taxon>
    </lineage>
</organism>
<reference evidence="7" key="1">
    <citation type="submission" date="2015-02" db="EMBL/GenBank/DDBJ databases">
        <authorList>
            <person name="Gon?alves P."/>
        </authorList>
    </citation>
    <scope>NUCLEOTIDE SEQUENCE [LARGE SCALE GENOMIC DNA]</scope>
</reference>
<dbReference type="OrthoDB" id="194468at2759"/>
<dbReference type="InterPro" id="IPR051607">
    <property type="entry name" value="Metallo-dep_hydrolases"/>
</dbReference>
<dbReference type="GO" id="GO:0005829">
    <property type="term" value="C:cytosol"/>
    <property type="evidence" value="ECO:0007669"/>
    <property type="project" value="TreeGrafter"/>
</dbReference>
<feature type="non-terminal residue" evidence="6">
    <location>
        <position position="1"/>
    </location>
</feature>
<gene>
    <name evidence="6" type="primary">SPOSA6832_03672</name>
</gene>
<keyword evidence="4" id="KW-0862">Zinc</keyword>
<dbReference type="InterPro" id="IPR032466">
    <property type="entry name" value="Metal_Hydrolase"/>
</dbReference>
<dbReference type="PANTHER" id="PTHR11271">
    <property type="entry name" value="GUANINE DEAMINASE"/>
    <property type="match status" value="1"/>
</dbReference>
<evidence type="ECO:0000256" key="4">
    <source>
        <dbReference type="ARBA" id="ARBA00022833"/>
    </source>
</evidence>
<dbReference type="UniPathway" id="UPA00603">
    <property type="reaction ID" value="UER00660"/>
</dbReference>
<sequence length="559" mass="61514">MQSAPPAPSLRHRVFYGTAIHSRSLTEIEFLRDALIAVDEHGIIRLVEEGVQEDEVEQRFEAIGWKKVEVELVRMKKGEFLIPGLIDTHTHAPQHINLGYGQQYELLDWLTNVTFPAEVKFRDPAYARRTYEGVVQRVINSGTTTCCWYGTLHMTTQILAAICHRRGQRAFVGKCNMDRNSAPDYQEESAAKSLADTEQYVSFVRSKCASPLRSASNQTTSSLVQPIITPRFAISCSDELLEGLGKMLEKDKDLPCQTHLAENPSEIEFTKCKSSNLTLLPYRHLTSDPDHSSTFTALFPFASSYTHVYDHFRLLRRNTILAHCVHLSSPELDLIKQRDSGISHCPDSNFNLRSGTAGVAEMLDRGVKVGLGTDVSGGLAIGILSAIRAASTASKTIVFRSRDSAAGSLSTPDLSSLSVSPDGLSRPRGFFSSRHLSLETLFYLATLGGAQLCCLEDRIGNFQVGKEFDALLVQTGQREAAPVATGRAGPGEEEIKALSEEVAHAFPDEEVFNPALLVEPEEAIEKVFEKFLFAGDDRNLGSVFVRGRVIGGARPIAKV</sequence>
<evidence type="ECO:0000256" key="3">
    <source>
        <dbReference type="ARBA" id="ARBA00022801"/>
    </source>
</evidence>
<dbReference type="GO" id="GO:0008892">
    <property type="term" value="F:guanine deaminase activity"/>
    <property type="evidence" value="ECO:0007669"/>
    <property type="project" value="TreeGrafter"/>
</dbReference>
<dbReference type="GO" id="GO:0006147">
    <property type="term" value="P:guanine catabolic process"/>
    <property type="evidence" value="ECO:0007669"/>
    <property type="project" value="UniProtKB-UniPathway"/>
</dbReference>
<keyword evidence="3" id="KW-0378">Hydrolase</keyword>
<dbReference type="SUPFAM" id="SSF51338">
    <property type="entry name" value="Composite domain of metallo-dependent hydrolases"/>
    <property type="match status" value="1"/>
</dbReference>
<dbReference type="PANTHER" id="PTHR11271:SF6">
    <property type="entry name" value="GUANINE DEAMINASE"/>
    <property type="match status" value="1"/>
</dbReference>
<evidence type="ECO:0000313" key="7">
    <source>
        <dbReference type="Proteomes" id="UP000243876"/>
    </source>
</evidence>
<dbReference type="EMBL" id="CENE01000018">
    <property type="protein sequence ID" value="CEQ41892.1"/>
    <property type="molecule type" value="Genomic_DNA"/>
</dbReference>
<proteinExistence type="predicted"/>
<dbReference type="InterPro" id="IPR011059">
    <property type="entry name" value="Metal-dep_hydrolase_composite"/>
</dbReference>
<evidence type="ECO:0000313" key="6">
    <source>
        <dbReference type="EMBL" id="CEQ41892.1"/>
    </source>
</evidence>
<keyword evidence="2" id="KW-0479">Metal-binding</keyword>
<evidence type="ECO:0000259" key="5">
    <source>
        <dbReference type="Pfam" id="PF01979"/>
    </source>
</evidence>
<protein>
    <submittedName>
        <fullName evidence="6">SPOSA6832_03672-mRNA-1:cds</fullName>
    </submittedName>
</protein>
<dbReference type="Gene3D" id="2.30.40.10">
    <property type="entry name" value="Urease, subunit C, domain 1"/>
    <property type="match status" value="2"/>
</dbReference>
<dbReference type="GO" id="GO:0008270">
    <property type="term" value="F:zinc ion binding"/>
    <property type="evidence" value="ECO:0007669"/>
    <property type="project" value="TreeGrafter"/>
</dbReference>
<dbReference type="InterPro" id="IPR006680">
    <property type="entry name" value="Amidohydro-rel"/>
</dbReference>
<dbReference type="Proteomes" id="UP000243876">
    <property type="component" value="Unassembled WGS sequence"/>
</dbReference>
<feature type="domain" description="Amidohydrolase-related" evidence="5">
    <location>
        <begin position="80"/>
        <end position="478"/>
    </location>
</feature>
<evidence type="ECO:0000256" key="1">
    <source>
        <dbReference type="ARBA" id="ARBA00001947"/>
    </source>
</evidence>
<evidence type="ECO:0000256" key="2">
    <source>
        <dbReference type="ARBA" id="ARBA00022723"/>
    </source>
</evidence>
<accession>A0A0D6EP96</accession>
<name>A0A0D6EP96_SPOSA</name>
<dbReference type="AlphaFoldDB" id="A0A0D6EP96"/>
<dbReference type="Pfam" id="PF01979">
    <property type="entry name" value="Amidohydro_1"/>
    <property type="match status" value="1"/>
</dbReference>
<dbReference type="Gene3D" id="3.20.20.140">
    <property type="entry name" value="Metal-dependent hydrolases"/>
    <property type="match status" value="2"/>
</dbReference>
<dbReference type="SUPFAM" id="SSF51556">
    <property type="entry name" value="Metallo-dependent hydrolases"/>
    <property type="match status" value="1"/>
</dbReference>